<keyword evidence="7" id="KW-1185">Reference proteome</keyword>
<comment type="caution">
    <text evidence="6">The sequence shown here is derived from an EMBL/GenBank/DDBJ whole genome shotgun (WGS) entry which is preliminary data.</text>
</comment>
<dbReference type="PANTHER" id="PTHR45674">
    <property type="entry name" value="DNA LIGASE 1/3 FAMILY MEMBER"/>
    <property type="match status" value="1"/>
</dbReference>
<dbReference type="Pfam" id="PF01068">
    <property type="entry name" value="DNA_ligase_A_M"/>
    <property type="match status" value="1"/>
</dbReference>
<dbReference type="SUPFAM" id="SSF50249">
    <property type="entry name" value="Nucleic acid-binding proteins"/>
    <property type="match status" value="1"/>
</dbReference>
<name>A0A401UVD9_9CELL</name>
<dbReference type="SUPFAM" id="SSF56091">
    <property type="entry name" value="DNA ligase/mRNA capping enzyme, catalytic domain"/>
    <property type="match status" value="1"/>
</dbReference>
<dbReference type="GO" id="GO:0005524">
    <property type="term" value="F:ATP binding"/>
    <property type="evidence" value="ECO:0007669"/>
    <property type="project" value="InterPro"/>
</dbReference>
<protein>
    <recommendedName>
        <fullName evidence="2">DNA ligase (ATP)</fullName>
        <ecNumber evidence="2">6.5.1.1</ecNumber>
    </recommendedName>
</protein>
<dbReference type="Gene3D" id="2.40.50.140">
    <property type="entry name" value="Nucleic acid-binding proteins"/>
    <property type="match status" value="1"/>
</dbReference>
<dbReference type="Proteomes" id="UP000288246">
    <property type="component" value="Unassembled WGS sequence"/>
</dbReference>
<dbReference type="GO" id="GO:0003910">
    <property type="term" value="F:DNA ligase (ATP) activity"/>
    <property type="evidence" value="ECO:0007669"/>
    <property type="project" value="UniProtKB-EC"/>
</dbReference>
<dbReference type="InterPro" id="IPR050191">
    <property type="entry name" value="ATP-dep_DNA_ligase"/>
</dbReference>
<dbReference type="OrthoDB" id="9802472at2"/>
<gene>
    <name evidence="6" type="ORF">CTKZ_02180</name>
</gene>
<dbReference type="Pfam" id="PF04679">
    <property type="entry name" value="DNA_ligase_A_C"/>
    <property type="match status" value="1"/>
</dbReference>
<dbReference type="GO" id="GO:0006310">
    <property type="term" value="P:DNA recombination"/>
    <property type="evidence" value="ECO:0007669"/>
    <property type="project" value="InterPro"/>
</dbReference>
<dbReference type="PANTHER" id="PTHR45674:SF4">
    <property type="entry name" value="DNA LIGASE 1"/>
    <property type="match status" value="1"/>
</dbReference>
<dbReference type="EMBL" id="BHYL01000021">
    <property type="protein sequence ID" value="GCD18656.1"/>
    <property type="molecule type" value="Genomic_DNA"/>
</dbReference>
<reference evidence="6 7" key="1">
    <citation type="submission" date="2018-11" db="EMBL/GenBank/DDBJ databases">
        <title>Draft genome sequence of Cellulomonas takizawaensis strain TKZ-21.</title>
        <authorList>
            <person name="Yamamura H."/>
            <person name="Hayashi T."/>
            <person name="Hamada M."/>
            <person name="Serisawa Y."/>
            <person name="Matsuyama K."/>
            <person name="Nakagawa Y."/>
            <person name="Otoguro M."/>
            <person name="Yanagida F."/>
            <person name="Hayakawa M."/>
        </authorList>
    </citation>
    <scope>NUCLEOTIDE SEQUENCE [LARGE SCALE GENOMIC DNA]</scope>
    <source>
        <strain evidence="6 7">TKZ-21</strain>
    </source>
</reference>
<dbReference type="PROSITE" id="PS50160">
    <property type="entry name" value="DNA_LIGASE_A3"/>
    <property type="match status" value="1"/>
</dbReference>
<dbReference type="InterPro" id="IPR012340">
    <property type="entry name" value="NA-bd_OB-fold"/>
</dbReference>
<sequence length="311" mass="33871">MEPMLATPAARTGALPRGPQWAYEVKWDGVRALADTTTGVLRLWSRGGRDVTPAYPELSGLVDLPGTVLDGEVVLLDGGRPSFAALAERMHVRDPRRTAAFARSRPVTYLVFDVLRVAGTDVTSRAYDERRALLDGLPLPDRVQLSPVYPDGDELWAVTAEHGLEGVVAKRRSSVYRPGVRSADWVKSAHQHHRTALVVGWREETSGSGRLGAVLLGAHDADGRLRYLGRAGSGLTGALATALHAAVTAQPRDTCPFDDDVPPLDARGTRWCAPVVVVDTRYLNRTPTGRLRQPVVRGVRTDTDPDPWEQQ</sequence>
<dbReference type="CDD" id="cd07906">
    <property type="entry name" value="Adenylation_DNA_ligase_LigD_LigC"/>
    <property type="match status" value="1"/>
</dbReference>
<feature type="domain" description="ATP-dependent DNA ligase family profile" evidence="5">
    <location>
        <begin position="100"/>
        <end position="240"/>
    </location>
</feature>
<dbReference type="AlphaFoldDB" id="A0A401UVD9"/>
<dbReference type="CDD" id="cd07971">
    <property type="entry name" value="OBF_DNA_ligase_LigD"/>
    <property type="match status" value="1"/>
</dbReference>
<comment type="similarity">
    <text evidence="1">Belongs to the ATP-dependent DNA ligase family.</text>
</comment>
<dbReference type="EC" id="6.5.1.1" evidence="2"/>
<evidence type="ECO:0000256" key="1">
    <source>
        <dbReference type="ARBA" id="ARBA00007572"/>
    </source>
</evidence>
<evidence type="ECO:0000313" key="6">
    <source>
        <dbReference type="EMBL" id="GCD18656.1"/>
    </source>
</evidence>
<proteinExistence type="inferred from homology"/>
<evidence type="ECO:0000259" key="5">
    <source>
        <dbReference type="PROSITE" id="PS50160"/>
    </source>
</evidence>
<organism evidence="6 7">
    <name type="scientific">Cellulomonas algicola</name>
    <dbReference type="NCBI Taxonomy" id="2071633"/>
    <lineage>
        <taxon>Bacteria</taxon>
        <taxon>Bacillati</taxon>
        <taxon>Actinomycetota</taxon>
        <taxon>Actinomycetes</taxon>
        <taxon>Micrococcales</taxon>
        <taxon>Cellulomonadaceae</taxon>
        <taxon>Cellulomonas</taxon>
    </lineage>
</organism>
<accession>A0A401UVD9</accession>
<comment type="catalytic activity">
    <reaction evidence="4">
        <text>ATP + (deoxyribonucleotide)n-3'-hydroxyl + 5'-phospho-(deoxyribonucleotide)m = (deoxyribonucleotide)n+m + AMP + diphosphate.</text>
        <dbReference type="EC" id="6.5.1.1"/>
    </reaction>
</comment>
<evidence type="ECO:0000256" key="3">
    <source>
        <dbReference type="ARBA" id="ARBA00022598"/>
    </source>
</evidence>
<evidence type="ECO:0000256" key="4">
    <source>
        <dbReference type="ARBA" id="ARBA00034003"/>
    </source>
</evidence>
<dbReference type="GO" id="GO:0006281">
    <property type="term" value="P:DNA repair"/>
    <property type="evidence" value="ECO:0007669"/>
    <property type="project" value="InterPro"/>
</dbReference>
<keyword evidence="3" id="KW-0436">Ligase</keyword>
<dbReference type="InterPro" id="IPR012309">
    <property type="entry name" value="DNA_ligase_ATP-dep_C"/>
</dbReference>
<dbReference type="Gene3D" id="3.30.470.30">
    <property type="entry name" value="DNA ligase/mRNA capping enzyme"/>
    <property type="match status" value="1"/>
</dbReference>
<evidence type="ECO:0000256" key="2">
    <source>
        <dbReference type="ARBA" id="ARBA00012727"/>
    </source>
</evidence>
<dbReference type="InterPro" id="IPR012310">
    <property type="entry name" value="DNA_ligase_ATP-dep_cent"/>
</dbReference>
<dbReference type="Gene3D" id="3.30.1490.70">
    <property type="match status" value="1"/>
</dbReference>
<evidence type="ECO:0000313" key="7">
    <source>
        <dbReference type="Proteomes" id="UP000288246"/>
    </source>
</evidence>